<keyword evidence="5" id="KW-0238">DNA-binding</keyword>
<keyword evidence="3" id="KW-0862">Zinc</keyword>
<keyword evidence="4" id="KW-0805">Transcription regulation</keyword>
<feature type="domain" description="Nuclear receptor" evidence="9">
    <location>
        <begin position="11"/>
        <end position="84"/>
    </location>
</feature>
<dbReference type="Pfam" id="PF00105">
    <property type="entry name" value="zf-C4"/>
    <property type="match status" value="1"/>
</dbReference>
<proteinExistence type="predicted"/>
<feature type="non-terminal residue" evidence="10">
    <location>
        <position position="87"/>
    </location>
</feature>
<dbReference type="AlphaFoldDB" id="A0AAN5I011"/>
<sequence>MPAKGTSKQSDRDCLVCGETTRIAHLNIDCCRACAVFYRRSRRRNDFICRSSSGHCPIGRGLNCKRCRYDRIKSLLQRSDAAQKVNE</sequence>
<dbReference type="Proteomes" id="UP001328107">
    <property type="component" value="Unassembled WGS sequence"/>
</dbReference>
<evidence type="ECO:0000313" key="11">
    <source>
        <dbReference type="Proteomes" id="UP001328107"/>
    </source>
</evidence>
<evidence type="ECO:0000256" key="4">
    <source>
        <dbReference type="ARBA" id="ARBA00023015"/>
    </source>
</evidence>
<keyword evidence="1" id="KW-0479">Metal-binding</keyword>
<dbReference type="PANTHER" id="PTHR46011:SF6">
    <property type="entry name" value="HIGH ZINC ACTIVATED NUCLEAR RECEPTOR PROTEIN"/>
    <property type="match status" value="1"/>
</dbReference>
<evidence type="ECO:0000256" key="6">
    <source>
        <dbReference type="ARBA" id="ARBA00023163"/>
    </source>
</evidence>
<dbReference type="InterPro" id="IPR001628">
    <property type="entry name" value="Znf_hrmn_rcpt"/>
</dbReference>
<keyword evidence="8" id="KW-0539">Nucleus</keyword>
<evidence type="ECO:0000313" key="10">
    <source>
        <dbReference type="EMBL" id="GMR46919.1"/>
    </source>
</evidence>
<dbReference type="GO" id="GO:0005634">
    <property type="term" value="C:nucleus"/>
    <property type="evidence" value="ECO:0007669"/>
    <property type="project" value="TreeGrafter"/>
</dbReference>
<dbReference type="SUPFAM" id="SSF57716">
    <property type="entry name" value="Glucocorticoid receptor-like (DNA-binding domain)"/>
    <property type="match status" value="1"/>
</dbReference>
<keyword evidence="7" id="KW-0675">Receptor</keyword>
<reference evidence="11" key="1">
    <citation type="submission" date="2022-10" db="EMBL/GenBank/DDBJ databases">
        <title>Genome assembly of Pristionchus species.</title>
        <authorList>
            <person name="Yoshida K."/>
            <person name="Sommer R.J."/>
        </authorList>
    </citation>
    <scope>NUCLEOTIDE SEQUENCE [LARGE SCALE GENOMIC DNA]</scope>
    <source>
        <strain evidence="11">RS5460</strain>
    </source>
</reference>
<dbReference type="GO" id="GO:0008270">
    <property type="term" value="F:zinc ion binding"/>
    <property type="evidence" value="ECO:0007669"/>
    <property type="project" value="UniProtKB-KW"/>
</dbReference>
<gene>
    <name evidence="10" type="ORF">PMAYCL1PPCAC_17114</name>
</gene>
<organism evidence="10 11">
    <name type="scientific">Pristionchus mayeri</name>
    <dbReference type="NCBI Taxonomy" id="1317129"/>
    <lineage>
        <taxon>Eukaryota</taxon>
        <taxon>Metazoa</taxon>
        <taxon>Ecdysozoa</taxon>
        <taxon>Nematoda</taxon>
        <taxon>Chromadorea</taxon>
        <taxon>Rhabditida</taxon>
        <taxon>Rhabditina</taxon>
        <taxon>Diplogasteromorpha</taxon>
        <taxon>Diplogasteroidea</taxon>
        <taxon>Neodiplogasteridae</taxon>
        <taxon>Pristionchus</taxon>
    </lineage>
</organism>
<dbReference type="SMART" id="SM00399">
    <property type="entry name" value="ZnF_C4"/>
    <property type="match status" value="1"/>
</dbReference>
<protein>
    <recommendedName>
        <fullName evidence="9">Nuclear receptor domain-containing protein</fullName>
    </recommendedName>
</protein>
<dbReference type="InterPro" id="IPR013088">
    <property type="entry name" value="Znf_NHR/GATA"/>
</dbReference>
<dbReference type="PROSITE" id="PS51030">
    <property type="entry name" value="NUCLEAR_REC_DBD_2"/>
    <property type="match status" value="1"/>
</dbReference>
<evidence type="ECO:0000256" key="5">
    <source>
        <dbReference type="ARBA" id="ARBA00023125"/>
    </source>
</evidence>
<dbReference type="GO" id="GO:0043565">
    <property type="term" value="F:sequence-specific DNA binding"/>
    <property type="evidence" value="ECO:0007669"/>
    <property type="project" value="InterPro"/>
</dbReference>
<dbReference type="EMBL" id="BTRK01000004">
    <property type="protein sequence ID" value="GMR46919.1"/>
    <property type="molecule type" value="Genomic_DNA"/>
</dbReference>
<comment type="caution">
    <text evidence="10">The sequence shown here is derived from an EMBL/GenBank/DDBJ whole genome shotgun (WGS) entry which is preliminary data.</text>
</comment>
<dbReference type="PANTHER" id="PTHR46011">
    <property type="entry name" value="NUCLEAR HORMONE RECEPTOR FAMILY MEMBER NHR-86-RELATED"/>
    <property type="match status" value="1"/>
</dbReference>
<evidence type="ECO:0000256" key="8">
    <source>
        <dbReference type="ARBA" id="ARBA00023242"/>
    </source>
</evidence>
<dbReference type="GO" id="GO:0003700">
    <property type="term" value="F:DNA-binding transcription factor activity"/>
    <property type="evidence" value="ECO:0007669"/>
    <property type="project" value="InterPro"/>
</dbReference>
<keyword evidence="6" id="KW-0804">Transcription</keyword>
<evidence type="ECO:0000256" key="1">
    <source>
        <dbReference type="ARBA" id="ARBA00022723"/>
    </source>
</evidence>
<evidence type="ECO:0000256" key="7">
    <source>
        <dbReference type="ARBA" id="ARBA00023170"/>
    </source>
</evidence>
<keyword evidence="11" id="KW-1185">Reference proteome</keyword>
<name>A0AAN5I011_9BILA</name>
<evidence type="ECO:0000259" key="9">
    <source>
        <dbReference type="PROSITE" id="PS51030"/>
    </source>
</evidence>
<evidence type="ECO:0000256" key="2">
    <source>
        <dbReference type="ARBA" id="ARBA00022771"/>
    </source>
</evidence>
<evidence type="ECO:0000256" key="3">
    <source>
        <dbReference type="ARBA" id="ARBA00022833"/>
    </source>
</evidence>
<keyword evidence="2" id="KW-0863">Zinc-finger</keyword>
<dbReference type="Gene3D" id="3.30.50.10">
    <property type="entry name" value="Erythroid Transcription Factor GATA-1, subunit A"/>
    <property type="match status" value="1"/>
</dbReference>
<accession>A0AAN5I011</accession>